<sequence length="30" mass="3582">MLSGVIKMLKRIRAKLLINYLFIKTYFLGH</sequence>
<reference evidence="1" key="1">
    <citation type="journal article" date="2021" name="Proc. Natl. Acad. Sci. U.S.A.">
        <title>A Catalog of Tens of Thousands of Viruses from Human Metagenomes Reveals Hidden Associations with Chronic Diseases.</title>
        <authorList>
            <person name="Tisza M.J."/>
            <person name="Buck C.B."/>
        </authorList>
    </citation>
    <scope>NUCLEOTIDE SEQUENCE</scope>
    <source>
        <strain evidence="1">Ctj0M16</strain>
    </source>
</reference>
<proteinExistence type="predicted"/>
<dbReference type="EMBL" id="BK032544">
    <property type="protein sequence ID" value="DAF46800.1"/>
    <property type="molecule type" value="Genomic_DNA"/>
</dbReference>
<organism evidence="1">
    <name type="scientific">Siphoviridae sp. ctj0M16</name>
    <dbReference type="NCBI Taxonomy" id="2827918"/>
    <lineage>
        <taxon>Viruses</taxon>
        <taxon>Duplodnaviria</taxon>
        <taxon>Heunggongvirae</taxon>
        <taxon>Uroviricota</taxon>
        <taxon>Caudoviricetes</taxon>
    </lineage>
</organism>
<protein>
    <submittedName>
        <fullName evidence="1">Uncharacterized protein</fullName>
    </submittedName>
</protein>
<evidence type="ECO:0000313" key="1">
    <source>
        <dbReference type="EMBL" id="DAF46800.1"/>
    </source>
</evidence>
<accession>A0A8S5S779</accession>
<name>A0A8S5S779_9CAUD</name>